<comment type="caution">
    <text evidence="2">The sequence shown here is derived from an EMBL/GenBank/DDBJ whole genome shotgun (WGS) entry which is preliminary data.</text>
</comment>
<gene>
    <name evidence="2" type="ORF">H5410_025254</name>
</gene>
<dbReference type="AlphaFoldDB" id="A0A9J5YTS0"/>
<keyword evidence="3" id="KW-1185">Reference proteome</keyword>
<feature type="chain" id="PRO_5039898004" evidence="1">
    <location>
        <begin position="26"/>
        <end position="99"/>
    </location>
</feature>
<keyword evidence="1" id="KW-0732">Signal</keyword>
<evidence type="ECO:0000313" key="3">
    <source>
        <dbReference type="Proteomes" id="UP000824120"/>
    </source>
</evidence>
<evidence type="ECO:0000313" key="2">
    <source>
        <dbReference type="EMBL" id="KAG5603762.1"/>
    </source>
</evidence>
<organism evidence="2 3">
    <name type="scientific">Solanum commersonii</name>
    <name type="common">Commerson's wild potato</name>
    <name type="synonym">Commerson's nightshade</name>
    <dbReference type="NCBI Taxonomy" id="4109"/>
    <lineage>
        <taxon>Eukaryota</taxon>
        <taxon>Viridiplantae</taxon>
        <taxon>Streptophyta</taxon>
        <taxon>Embryophyta</taxon>
        <taxon>Tracheophyta</taxon>
        <taxon>Spermatophyta</taxon>
        <taxon>Magnoliopsida</taxon>
        <taxon>eudicotyledons</taxon>
        <taxon>Gunneridae</taxon>
        <taxon>Pentapetalae</taxon>
        <taxon>asterids</taxon>
        <taxon>lamiids</taxon>
        <taxon>Solanales</taxon>
        <taxon>Solanaceae</taxon>
        <taxon>Solanoideae</taxon>
        <taxon>Solaneae</taxon>
        <taxon>Solanum</taxon>
    </lineage>
</organism>
<protein>
    <submittedName>
        <fullName evidence="2">Uncharacterized protein</fullName>
    </submittedName>
</protein>
<name>A0A9J5YTS0_SOLCO</name>
<dbReference type="Proteomes" id="UP000824120">
    <property type="component" value="Chromosome 5"/>
</dbReference>
<dbReference type="EMBL" id="JACXVP010000005">
    <property type="protein sequence ID" value="KAG5603762.1"/>
    <property type="molecule type" value="Genomic_DNA"/>
</dbReference>
<accession>A0A9J5YTS0</accession>
<sequence>MLLVGLKRILTVGLRWMVDLPKVWGHGGDVENVPSLFGPNENNEIISDGLVENDSKSGYRIVIWYISLNNFGHTVVIWDFLAQFSTYQAFSPSFLLKAH</sequence>
<feature type="signal peptide" evidence="1">
    <location>
        <begin position="1"/>
        <end position="25"/>
    </location>
</feature>
<proteinExistence type="predicted"/>
<reference evidence="2 3" key="1">
    <citation type="submission" date="2020-09" db="EMBL/GenBank/DDBJ databases">
        <title>De no assembly of potato wild relative species, Solanum commersonii.</title>
        <authorList>
            <person name="Cho K."/>
        </authorList>
    </citation>
    <scope>NUCLEOTIDE SEQUENCE [LARGE SCALE GENOMIC DNA]</scope>
    <source>
        <strain evidence="2">LZ3.2</strain>
        <tissue evidence="2">Leaf</tissue>
    </source>
</reference>
<evidence type="ECO:0000256" key="1">
    <source>
        <dbReference type="SAM" id="SignalP"/>
    </source>
</evidence>